<dbReference type="InterPro" id="IPR013083">
    <property type="entry name" value="Znf_RING/FYVE/PHD"/>
</dbReference>
<evidence type="ECO:0000256" key="11">
    <source>
        <dbReference type="SAM" id="Phobius"/>
    </source>
</evidence>
<keyword evidence="9 11" id="KW-0472">Membrane</keyword>
<reference evidence="14" key="2">
    <citation type="submission" date="2015-07" db="EMBL/GenBank/DDBJ databases">
        <title>Contrasting host-pathogen interactions and genome evolution in two generalist and specialist microsporidian pathogens of mosquitoes.</title>
        <authorList>
            <consortium name="The Broad Institute Genomics Platform"/>
            <consortium name="The Broad Institute Genome Sequencing Center for Infectious Disease"/>
            <person name="Cuomo C.A."/>
            <person name="Sanscrainte N.D."/>
            <person name="Goldberg J.M."/>
            <person name="Heiman D."/>
            <person name="Young S."/>
            <person name="Zeng Q."/>
            <person name="Becnel J.J."/>
            <person name="Birren B.W."/>
        </authorList>
    </citation>
    <scope>NUCLEOTIDE SEQUENCE [LARGE SCALE GENOMIC DNA]</scope>
    <source>
        <strain evidence="14">USNM 41457</strain>
    </source>
</reference>
<evidence type="ECO:0000256" key="3">
    <source>
        <dbReference type="ARBA" id="ARBA00022679"/>
    </source>
</evidence>
<dbReference type="InterPro" id="IPR050731">
    <property type="entry name" value="HRD1_E3_ubiq-ligases"/>
</dbReference>
<dbReference type="GO" id="GO:0008270">
    <property type="term" value="F:zinc ion binding"/>
    <property type="evidence" value="ECO:0007669"/>
    <property type="project" value="UniProtKB-KW"/>
</dbReference>
<dbReference type="EMBL" id="AFBI03000031">
    <property type="protein sequence ID" value="EJW03762.1"/>
    <property type="molecule type" value="Genomic_DNA"/>
</dbReference>
<dbReference type="SMART" id="SM00184">
    <property type="entry name" value="RING"/>
    <property type="match status" value="1"/>
</dbReference>
<feature type="domain" description="RING-type" evidence="12">
    <location>
        <begin position="270"/>
        <end position="308"/>
    </location>
</feature>
<dbReference type="Proteomes" id="UP000003163">
    <property type="component" value="Unassembled WGS sequence"/>
</dbReference>
<dbReference type="VEuPathDB" id="MicrosporidiaDB:EDEG_01957"/>
<evidence type="ECO:0000313" key="13">
    <source>
        <dbReference type="EMBL" id="EJW03762.1"/>
    </source>
</evidence>
<evidence type="ECO:0000256" key="5">
    <source>
        <dbReference type="ARBA" id="ARBA00022723"/>
    </source>
</evidence>
<dbReference type="FunCoup" id="J9DR01">
    <property type="interactions" value="124"/>
</dbReference>
<dbReference type="GO" id="GO:0061630">
    <property type="term" value="F:ubiquitin protein ligase activity"/>
    <property type="evidence" value="ECO:0007669"/>
    <property type="project" value="TreeGrafter"/>
</dbReference>
<dbReference type="Gene3D" id="3.30.40.10">
    <property type="entry name" value="Zinc/RING finger domain, C3HC4 (zinc finger)"/>
    <property type="match status" value="1"/>
</dbReference>
<sequence>MHKFAGLWLITASILSYLSYKECTQNNLHFYGLCLAIVNSNALHLLHTALVLGVIYFIFQLLVRFTLRELRSDEQSGINDNCLVFLTDVLLIVTLFSNDLCIKNLIVFGVLLCLKCLNWAVIERIKIEQSSRVFVLVFFNVIISLLFLIHSICVVLIKPSIFMFFAYEFALIGLFSIRNLVFGMLQKQEDTENRAIFLFFNDIAFLSFRASAIIIFFVYTSTNFRVPFSLCREAHATIKLLYKKISGLLAYKKISEELNECETVKNAGQCPICYVHIDEGKKIWCGHEFHKECLKKWIESSDACPICRRGLFKNSEEVTFTAGDEVITGIPISMDS</sequence>
<dbReference type="Pfam" id="PF13639">
    <property type="entry name" value="zf-RING_2"/>
    <property type="match status" value="1"/>
</dbReference>
<comment type="caution">
    <text evidence="13">The sequence shown here is derived from an EMBL/GenBank/DDBJ whole genome shotgun (WGS) entry which is preliminary data.</text>
</comment>
<gene>
    <name evidence="13" type="ORF">EDEG_01957</name>
</gene>
<evidence type="ECO:0000256" key="8">
    <source>
        <dbReference type="ARBA" id="ARBA00022989"/>
    </source>
</evidence>
<dbReference type="InParanoid" id="J9DR01"/>
<proteinExistence type="predicted"/>
<keyword evidence="14" id="KW-1185">Reference proteome</keyword>
<reference evidence="13 14" key="1">
    <citation type="submission" date="2011-08" db="EMBL/GenBank/DDBJ databases">
        <authorList>
            <person name="Liu Z.J."/>
            <person name="Shi F.L."/>
            <person name="Lu J.Q."/>
            <person name="Li M."/>
            <person name="Wang Z.L."/>
        </authorList>
    </citation>
    <scope>NUCLEOTIDE SEQUENCE [LARGE SCALE GENOMIC DNA]</scope>
    <source>
        <strain evidence="13 14">USNM 41457</strain>
    </source>
</reference>
<evidence type="ECO:0000259" key="12">
    <source>
        <dbReference type="PROSITE" id="PS50089"/>
    </source>
</evidence>
<dbReference type="SUPFAM" id="SSF57850">
    <property type="entry name" value="RING/U-box"/>
    <property type="match status" value="1"/>
</dbReference>
<comment type="subcellular location">
    <subcellularLocation>
        <location evidence="1">Endomembrane system</location>
        <topology evidence="1">Multi-pass membrane protein</topology>
    </subcellularLocation>
</comment>
<dbReference type="HOGENOM" id="CLU_009169_0_0_1"/>
<evidence type="ECO:0000256" key="6">
    <source>
        <dbReference type="ARBA" id="ARBA00022771"/>
    </source>
</evidence>
<evidence type="ECO:0000256" key="4">
    <source>
        <dbReference type="ARBA" id="ARBA00022692"/>
    </source>
</evidence>
<dbReference type="OrthoDB" id="7759664at2759"/>
<keyword evidence="6 10" id="KW-0863">Zinc-finger</keyword>
<protein>
    <recommendedName>
        <fullName evidence="12">RING-type domain-containing protein</fullName>
    </recommendedName>
</protein>
<feature type="transmembrane region" description="Helical" evidence="11">
    <location>
        <begin position="163"/>
        <end position="185"/>
    </location>
</feature>
<dbReference type="Pfam" id="PF25563">
    <property type="entry name" value="TPR_SYVN1_N"/>
    <property type="match status" value="1"/>
</dbReference>
<evidence type="ECO:0000256" key="1">
    <source>
        <dbReference type="ARBA" id="ARBA00004127"/>
    </source>
</evidence>
<accession>J9DR01</accession>
<evidence type="ECO:0000256" key="9">
    <source>
        <dbReference type="ARBA" id="ARBA00023136"/>
    </source>
</evidence>
<feature type="transmembrane region" description="Helical" evidence="11">
    <location>
        <begin position="102"/>
        <end position="121"/>
    </location>
</feature>
<feature type="transmembrane region" description="Helical" evidence="11">
    <location>
        <begin position="45"/>
        <end position="66"/>
    </location>
</feature>
<dbReference type="PANTHER" id="PTHR22763">
    <property type="entry name" value="RING ZINC FINGER PROTEIN"/>
    <property type="match status" value="1"/>
</dbReference>
<keyword evidence="8 11" id="KW-1133">Transmembrane helix</keyword>
<dbReference type="OMA" id="ANLTMFT"/>
<keyword evidence="3" id="KW-0808">Transferase</keyword>
<evidence type="ECO:0000256" key="10">
    <source>
        <dbReference type="PROSITE-ProRule" id="PRU00175"/>
    </source>
</evidence>
<comment type="pathway">
    <text evidence="2">Protein modification; protein ubiquitination.</text>
</comment>
<dbReference type="GO" id="GO:0012505">
    <property type="term" value="C:endomembrane system"/>
    <property type="evidence" value="ECO:0007669"/>
    <property type="project" value="TreeGrafter"/>
</dbReference>
<evidence type="ECO:0000256" key="7">
    <source>
        <dbReference type="ARBA" id="ARBA00022833"/>
    </source>
</evidence>
<evidence type="ECO:0000313" key="14">
    <source>
        <dbReference type="Proteomes" id="UP000003163"/>
    </source>
</evidence>
<dbReference type="GO" id="GO:0043161">
    <property type="term" value="P:proteasome-mediated ubiquitin-dependent protein catabolic process"/>
    <property type="evidence" value="ECO:0007669"/>
    <property type="project" value="TreeGrafter"/>
</dbReference>
<organism evidence="13 14">
    <name type="scientific">Edhazardia aedis (strain USNM 41457)</name>
    <name type="common">Microsporidian parasite</name>
    <dbReference type="NCBI Taxonomy" id="1003232"/>
    <lineage>
        <taxon>Eukaryota</taxon>
        <taxon>Fungi</taxon>
        <taxon>Fungi incertae sedis</taxon>
        <taxon>Microsporidia</taxon>
        <taxon>Edhazardia</taxon>
    </lineage>
</organism>
<evidence type="ECO:0000256" key="2">
    <source>
        <dbReference type="ARBA" id="ARBA00004906"/>
    </source>
</evidence>
<feature type="transmembrane region" description="Helical" evidence="11">
    <location>
        <begin position="197"/>
        <end position="219"/>
    </location>
</feature>
<dbReference type="InterPro" id="IPR057992">
    <property type="entry name" value="TPR_SYVN1_N"/>
</dbReference>
<keyword evidence="7" id="KW-0862">Zinc</keyword>
<dbReference type="PROSITE" id="PS50089">
    <property type="entry name" value="ZF_RING_2"/>
    <property type="match status" value="1"/>
</dbReference>
<keyword evidence="4 11" id="KW-0812">Transmembrane</keyword>
<feature type="transmembrane region" description="Helical" evidence="11">
    <location>
        <begin position="133"/>
        <end position="157"/>
    </location>
</feature>
<keyword evidence="5" id="KW-0479">Metal-binding</keyword>
<dbReference type="InterPro" id="IPR001841">
    <property type="entry name" value="Znf_RING"/>
</dbReference>
<dbReference type="STRING" id="1003232.J9DR01"/>
<name>J9DR01_EDHAE</name>
<dbReference type="AlphaFoldDB" id="J9DR01"/>